<organism evidence="2 3">
    <name type="scientific">Parasitella parasitica</name>
    <dbReference type="NCBI Taxonomy" id="35722"/>
    <lineage>
        <taxon>Eukaryota</taxon>
        <taxon>Fungi</taxon>
        <taxon>Fungi incertae sedis</taxon>
        <taxon>Mucoromycota</taxon>
        <taxon>Mucoromycotina</taxon>
        <taxon>Mucoromycetes</taxon>
        <taxon>Mucorales</taxon>
        <taxon>Mucorineae</taxon>
        <taxon>Mucoraceae</taxon>
        <taxon>Parasitella</taxon>
    </lineage>
</organism>
<evidence type="ECO:0000313" key="2">
    <source>
        <dbReference type="EMBL" id="CEP14308.1"/>
    </source>
</evidence>
<evidence type="ECO:0000256" key="1">
    <source>
        <dbReference type="SAM" id="MobiDB-lite"/>
    </source>
</evidence>
<feature type="compositionally biased region" description="Low complexity" evidence="1">
    <location>
        <begin position="53"/>
        <end position="76"/>
    </location>
</feature>
<keyword evidence="3" id="KW-1185">Reference proteome</keyword>
<protein>
    <submittedName>
        <fullName evidence="2">Uncharacterized protein</fullName>
    </submittedName>
</protein>
<sequence length="263" mass="29191">MDNNPFRSHQSQTGNYMTPNMGGQSQQQPYQPNYNNNLPGGEYSSATSTMCYQQQQQQQQQPQQPQQQSWQYQQPQNNNIMSSAAPQQSSFTSTLLPHNSFASTHTTNTAPPSQFSPYASNATLMSPTTTSNINTNGFGTGGSNNVNGNGNTYQPYAMPTPNTDNYPNMNNNSMFGNPGFQQSYQHLQQHNDPSNFYIPPNFGMTTTSNNNGNMFSSQPRHAPVDVRSLLKGTQVRSVQCPVCQKTIEGDDMAVNHHVNEHYT</sequence>
<feature type="region of interest" description="Disordered" evidence="1">
    <location>
        <begin position="1"/>
        <end position="121"/>
    </location>
</feature>
<dbReference type="EMBL" id="LN731131">
    <property type="protein sequence ID" value="CEP14308.1"/>
    <property type="molecule type" value="Genomic_DNA"/>
</dbReference>
<evidence type="ECO:0000313" key="3">
    <source>
        <dbReference type="Proteomes" id="UP000054107"/>
    </source>
</evidence>
<feature type="compositionally biased region" description="Polar residues" evidence="1">
    <location>
        <begin position="1"/>
        <end position="25"/>
    </location>
</feature>
<dbReference type="AlphaFoldDB" id="A0A0B7N7D2"/>
<dbReference type="Proteomes" id="UP000054107">
    <property type="component" value="Unassembled WGS sequence"/>
</dbReference>
<proteinExistence type="predicted"/>
<gene>
    <name evidence="2" type="primary">PARPA_08481.1 scaffold 33134</name>
</gene>
<feature type="compositionally biased region" description="Polar residues" evidence="1">
    <location>
        <begin position="77"/>
        <end position="121"/>
    </location>
</feature>
<reference evidence="2 3" key="1">
    <citation type="submission" date="2014-09" db="EMBL/GenBank/DDBJ databases">
        <authorList>
            <person name="Ellenberger Sabrina"/>
        </authorList>
    </citation>
    <scope>NUCLEOTIDE SEQUENCE [LARGE SCALE GENOMIC DNA]</scope>
    <source>
        <strain evidence="2 3">CBS 412.66</strain>
    </source>
</reference>
<name>A0A0B7N7D2_9FUNG</name>
<feature type="compositionally biased region" description="Low complexity" evidence="1">
    <location>
        <begin position="26"/>
        <end position="37"/>
    </location>
</feature>
<accession>A0A0B7N7D2</accession>
<dbReference type="OrthoDB" id="2398733at2759"/>